<gene>
    <name evidence="7" type="ORF">GCM10022222_67870</name>
</gene>
<dbReference type="PANTHER" id="PTHR43014">
    <property type="entry name" value="MERCURIC REDUCTASE"/>
    <property type="match status" value="1"/>
</dbReference>
<dbReference type="InterPro" id="IPR004099">
    <property type="entry name" value="Pyr_nucl-diS_OxRdtase_dimer"/>
</dbReference>
<evidence type="ECO:0000313" key="7">
    <source>
        <dbReference type="EMBL" id="GAA3573921.1"/>
    </source>
</evidence>
<evidence type="ECO:0000256" key="4">
    <source>
        <dbReference type="ARBA" id="ARBA00022827"/>
    </source>
</evidence>
<dbReference type="Gene3D" id="3.30.390.30">
    <property type="match status" value="1"/>
</dbReference>
<dbReference type="InterPro" id="IPR036188">
    <property type="entry name" value="FAD/NAD-bd_sf"/>
</dbReference>
<dbReference type="Gene3D" id="3.50.50.60">
    <property type="entry name" value="FAD/NAD(P)-binding domain"/>
    <property type="match status" value="2"/>
</dbReference>
<evidence type="ECO:0000313" key="8">
    <source>
        <dbReference type="Proteomes" id="UP001500689"/>
    </source>
</evidence>
<dbReference type="EMBL" id="BAAAZN010000019">
    <property type="protein sequence ID" value="GAA3573921.1"/>
    <property type="molecule type" value="Genomic_DNA"/>
</dbReference>
<dbReference type="PANTHER" id="PTHR43014:SF2">
    <property type="entry name" value="MERCURIC REDUCTASE"/>
    <property type="match status" value="1"/>
</dbReference>
<organism evidence="7 8">
    <name type="scientific">Amycolatopsis ultiminotia</name>
    <dbReference type="NCBI Taxonomy" id="543629"/>
    <lineage>
        <taxon>Bacteria</taxon>
        <taxon>Bacillati</taxon>
        <taxon>Actinomycetota</taxon>
        <taxon>Actinomycetes</taxon>
        <taxon>Pseudonocardiales</taxon>
        <taxon>Pseudonocardiaceae</taxon>
        <taxon>Amycolatopsis</taxon>
    </lineage>
</organism>
<sequence length="451" mass="48381">MSTDFDVIVIGAGPGGETATARLHAGGRRVALIEQELIGGECAYWACIPSKTLLRPPEARAEAGRAAGLSTPALDWAALRDYRDYMIRHLDDTDQITGYEKQGVTVIKATATLVGRDPWRVRAGDRELTAEHVVLATGSDPVRPPIDGLDEVTVWTNREATTLREIPERVVMIGGSAVGVELGQFLARMGAQVTLLQRGDRLLDREDPRVGDIVATHLRADGIDVRLGRQATTAHRDGDEAVIELDDGATLRADVVVLGAGRRPRTTGLGLDTVGIEPNTRGALEVDEHCRVADGPWALGDVTGVALFTHVAMYQGRIVADTILGTPRRATYSGIPRVVFAQPEIAAVGLTTGQARQHGLDIATTELDLADSIARPWTYETNPAGTLGLIADRTQRVLVGAWAIAPHAGEWIHTAALAIRAQIPIDTLLDGIAQFPTYSESYLAALEHLDL</sequence>
<dbReference type="PRINTS" id="PR00411">
    <property type="entry name" value="PNDRDTASEI"/>
</dbReference>
<evidence type="ECO:0000259" key="6">
    <source>
        <dbReference type="Pfam" id="PF07992"/>
    </source>
</evidence>
<keyword evidence="3" id="KW-0285">Flavoprotein</keyword>
<dbReference type="InterPro" id="IPR023753">
    <property type="entry name" value="FAD/NAD-binding_dom"/>
</dbReference>
<evidence type="ECO:0000256" key="3">
    <source>
        <dbReference type="ARBA" id="ARBA00022630"/>
    </source>
</evidence>
<dbReference type="Pfam" id="PF02852">
    <property type="entry name" value="Pyr_redox_dim"/>
    <property type="match status" value="1"/>
</dbReference>
<protein>
    <submittedName>
        <fullName evidence="7">NAD(P)/FAD-dependent oxidoreductase</fullName>
    </submittedName>
</protein>
<feature type="domain" description="Pyridine nucleotide-disulphide oxidoreductase dimerisation" evidence="5">
    <location>
        <begin position="335"/>
        <end position="442"/>
    </location>
</feature>
<proteinExistence type="inferred from homology"/>
<dbReference type="InterPro" id="IPR001100">
    <property type="entry name" value="Pyr_nuc-diS_OxRdtase"/>
</dbReference>
<evidence type="ECO:0000256" key="2">
    <source>
        <dbReference type="ARBA" id="ARBA00007532"/>
    </source>
</evidence>
<reference evidence="8" key="1">
    <citation type="journal article" date="2019" name="Int. J. Syst. Evol. Microbiol.">
        <title>The Global Catalogue of Microorganisms (GCM) 10K type strain sequencing project: providing services to taxonomists for standard genome sequencing and annotation.</title>
        <authorList>
            <consortium name="The Broad Institute Genomics Platform"/>
            <consortium name="The Broad Institute Genome Sequencing Center for Infectious Disease"/>
            <person name="Wu L."/>
            <person name="Ma J."/>
        </authorList>
    </citation>
    <scope>NUCLEOTIDE SEQUENCE [LARGE SCALE GENOMIC DNA]</scope>
    <source>
        <strain evidence="8">JCM 16898</strain>
    </source>
</reference>
<dbReference type="Pfam" id="PF07992">
    <property type="entry name" value="Pyr_redox_2"/>
    <property type="match status" value="1"/>
</dbReference>
<dbReference type="SUPFAM" id="SSF55424">
    <property type="entry name" value="FAD/NAD-linked reductases, dimerisation (C-terminal) domain"/>
    <property type="match status" value="1"/>
</dbReference>
<name>A0ABP6XZ09_9PSEU</name>
<dbReference type="RefSeq" id="WP_344867234.1">
    <property type="nucleotide sequence ID" value="NZ_BAAAZN010000019.1"/>
</dbReference>
<keyword evidence="8" id="KW-1185">Reference proteome</keyword>
<dbReference type="InterPro" id="IPR016156">
    <property type="entry name" value="FAD/NAD-linked_Rdtase_dimer_sf"/>
</dbReference>
<dbReference type="SUPFAM" id="SSF51905">
    <property type="entry name" value="FAD/NAD(P)-binding domain"/>
    <property type="match status" value="1"/>
</dbReference>
<feature type="domain" description="FAD/NAD(P)-binding" evidence="6">
    <location>
        <begin position="5"/>
        <end position="316"/>
    </location>
</feature>
<keyword evidence="4" id="KW-0274">FAD</keyword>
<evidence type="ECO:0000256" key="1">
    <source>
        <dbReference type="ARBA" id="ARBA00001974"/>
    </source>
</evidence>
<comment type="similarity">
    <text evidence="2">Belongs to the class-I pyridine nucleotide-disulfide oxidoreductase family.</text>
</comment>
<comment type="cofactor">
    <cofactor evidence="1">
        <name>FAD</name>
        <dbReference type="ChEBI" id="CHEBI:57692"/>
    </cofactor>
</comment>
<dbReference type="PRINTS" id="PR00368">
    <property type="entry name" value="FADPNR"/>
</dbReference>
<dbReference type="PIRSF" id="PIRSF000350">
    <property type="entry name" value="Mercury_reductase_MerA"/>
    <property type="match status" value="1"/>
</dbReference>
<dbReference type="Proteomes" id="UP001500689">
    <property type="component" value="Unassembled WGS sequence"/>
</dbReference>
<evidence type="ECO:0000259" key="5">
    <source>
        <dbReference type="Pfam" id="PF02852"/>
    </source>
</evidence>
<accession>A0ABP6XZ09</accession>
<comment type="caution">
    <text evidence="7">The sequence shown here is derived from an EMBL/GenBank/DDBJ whole genome shotgun (WGS) entry which is preliminary data.</text>
</comment>